<dbReference type="SMART" id="SM00382">
    <property type="entry name" value="AAA"/>
    <property type="match status" value="1"/>
</dbReference>
<keyword evidence="2" id="KW-0547">Nucleotide-binding</keyword>
<dbReference type="PROSITE" id="PS50893">
    <property type="entry name" value="ABC_TRANSPORTER_2"/>
    <property type="match status" value="1"/>
</dbReference>
<sequence>MTEQQFDAVKIGSSVDLEGIAREFDDGTGLHETTAHIRPGEFVAVLGPSGCGKSTLLRCIAGLETPDRGRILFDDEPVFDRAARVNLSPNKRGLSMVFQDLALWPHMTVEQNIAFPLTTGAQKIPSGERAELVESAMEKVGIASKAKRRPAELSGGQQQRVAIARAIVSRPRVVLMDEPLSALDAALRIQVRDEISALVRDIGVTAIYVTHDQSEALAMADRVMVLNAGEIRQFDSPVETYLHPADEFVAGFVGHMNLDGRGGAWRPEEVTVASGDGDLGYLGRVATSSYVGGHYEIRADLVDAPDGANQWLVHSPRPLEVGETIRLQVTRKGQQ</sequence>
<feature type="domain" description="ABC transporter" evidence="6">
    <location>
        <begin position="15"/>
        <end position="253"/>
    </location>
</feature>
<dbReference type="EMBL" id="CP063189">
    <property type="protein sequence ID" value="WCZ31481.1"/>
    <property type="molecule type" value="Genomic_DNA"/>
</dbReference>
<reference evidence="7 8" key="1">
    <citation type="submission" date="2020-10" db="EMBL/GenBank/DDBJ databases">
        <title>Complete genome sequence of Corynebacterium massiliense DSM 45435, type strain of Corynebacterium massiliense.</title>
        <authorList>
            <person name="Busche T."/>
            <person name="Kalinowski J."/>
            <person name="Ruckert C."/>
        </authorList>
    </citation>
    <scope>NUCLEOTIDE SEQUENCE [LARGE SCALE GENOMIC DNA]</scope>
    <source>
        <strain evidence="7 8">DSM 45435</strain>
    </source>
</reference>
<dbReference type="InterPro" id="IPR017871">
    <property type="entry name" value="ABC_transporter-like_CS"/>
</dbReference>
<dbReference type="PANTHER" id="PTHR43875">
    <property type="entry name" value="MALTODEXTRIN IMPORT ATP-BINDING PROTEIN MSMX"/>
    <property type="match status" value="1"/>
</dbReference>
<evidence type="ECO:0000256" key="4">
    <source>
        <dbReference type="ARBA" id="ARBA00022967"/>
    </source>
</evidence>
<organism evidence="7 8">
    <name type="scientific">Corynebacterium massiliense DSM 45435</name>
    <dbReference type="NCBI Taxonomy" id="1121364"/>
    <lineage>
        <taxon>Bacteria</taxon>
        <taxon>Bacillati</taxon>
        <taxon>Actinomycetota</taxon>
        <taxon>Actinomycetes</taxon>
        <taxon>Mycobacteriales</taxon>
        <taxon>Corynebacteriaceae</taxon>
        <taxon>Corynebacterium</taxon>
    </lineage>
</organism>
<evidence type="ECO:0000313" key="8">
    <source>
        <dbReference type="Proteomes" id="UP001220064"/>
    </source>
</evidence>
<evidence type="ECO:0000313" key="7">
    <source>
        <dbReference type="EMBL" id="WCZ31481.1"/>
    </source>
</evidence>
<keyword evidence="8" id="KW-1185">Reference proteome</keyword>
<keyword evidence="5" id="KW-0472">Membrane</keyword>
<keyword evidence="3 7" id="KW-0067">ATP-binding</keyword>
<keyword evidence="4" id="KW-1278">Translocase</keyword>
<dbReference type="SUPFAM" id="SSF52540">
    <property type="entry name" value="P-loop containing nucleoside triphosphate hydrolases"/>
    <property type="match status" value="1"/>
</dbReference>
<dbReference type="InterPro" id="IPR003439">
    <property type="entry name" value="ABC_transporter-like_ATP-bd"/>
</dbReference>
<dbReference type="InterPro" id="IPR003593">
    <property type="entry name" value="AAA+_ATPase"/>
</dbReference>
<dbReference type="InterPro" id="IPR027417">
    <property type="entry name" value="P-loop_NTPase"/>
</dbReference>
<dbReference type="GO" id="GO:0005524">
    <property type="term" value="F:ATP binding"/>
    <property type="evidence" value="ECO:0007669"/>
    <property type="project" value="UniProtKB-KW"/>
</dbReference>
<dbReference type="Proteomes" id="UP001220064">
    <property type="component" value="Chromosome"/>
</dbReference>
<dbReference type="PANTHER" id="PTHR43875:SF15">
    <property type="entry name" value="TREHALOSE IMPORT ATP-BINDING PROTEIN SUGC"/>
    <property type="match status" value="1"/>
</dbReference>
<gene>
    <name evidence="7" type="primary">potA</name>
    <name evidence="7" type="ORF">CMASS_00030</name>
</gene>
<keyword evidence="1" id="KW-1003">Cell membrane</keyword>
<evidence type="ECO:0000256" key="2">
    <source>
        <dbReference type="ARBA" id="ARBA00022741"/>
    </source>
</evidence>
<protein>
    <submittedName>
        <fullName evidence="7">Spermidine/putrescine import ATP-binding protein PotA</fullName>
    </submittedName>
</protein>
<dbReference type="RefSeq" id="WP_273665903.1">
    <property type="nucleotide sequence ID" value="NZ_CP063189.1"/>
</dbReference>
<evidence type="ECO:0000256" key="1">
    <source>
        <dbReference type="ARBA" id="ARBA00022475"/>
    </source>
</evidence>
<evidence type="ECO:0000259" key="6">
    <source>
        <dbReference type="PROSITE" id="PS50893"/>
    </source>
</evidence>
<accession>A0ABY7U4Z8</accession>
<name>A0ABY7U4Z8_9CORY</name>
<dbReference type="Gene3D" id="3.40.50.300">
    <property type="entry name" value="P-loop containing nucleotide triphosphate hydrolases"/>
    <property type="match status" value="1"/>
</dbReference>
<dbReference type="PROSITE" id="PS00211">
    <property type="entry name" value="ABC_TRANSPORTER_1"/>
    <property type="match status" value="1"/>
</dbReference>
<proteinExistence type="predicted"/>
<evidence type="ECO:0000256" key="3">
    <source>
        <dbReference type="ARBA" id="ARBA00022840"/>
    </source>
</evidence>
<evidence type="ECO:0000256" key="5">
    <source>
        <dbReference type="ARBA" id="ARBA00023136"/>
    </source>
</evidence>
<dbReference type="Pfam" id="PF00005">
    <property type="entry name" value="ABC_tran"/>
    <property type="match status" value="1"/>
</dbReference>
<dbReference type="InterPro" id="IPR047641">
    <property type="entry name" value="ABC_transpr_MalK/UgpC-like"/>
</dbReference>